<comment type="caution">
    <text evidence="10">The sequence shown here is derived from an EMBL/GenBank/DDBJ whole genome shotgun (WGS) entry which is preliminary data.</text>
</comment>
<dbReference type="Gene3D" id="3.50.50.60">
    <property type="entry name" value="FAD/NAD(P)-binding domain"/>
    <property type="match status" value="1"/>
</dbReference>
<comment type="cofactor">
    <cofactor evidence="1">
        <name>FAD</name>
        <dbReference type="ChEBI" id="CHEBI:57692"/>
    </cofactor>
</comment>
<reference evidence="10 11" key="1">
    <citation type="submission" date="2023-10" db="EMBL/GenBank/DDBJ databases">
        <title>Draft genome sequence of Xylaria bambusicola isolate GMP-LS, the root and basal stem rot pathogen of sugarcane in Indonesia.</title>
        <authorList>
            <person name="Selvaraj P."/>
            <person name="Muralishankar V."/>
            <person name="Muruganantham S."/>
            <person name="Sp S."/>
            <person name="Haryani S."/>
            <person name="Lau K.J.X."/>
            <person name="Naqvi N.I."/>
        </authorList>
    </citation>
    <scope>NUCLEOTIDE SEQUENCE [LARGE SCALE GENOMIC DNA]</scope>
    <source>
        <strain evidence="10">GMP-LS</strain>
    </source>
</reference>
<evidence type="ECO:0000256" key="6">
    <source>
        <dbReference type="ARBA" id="ARBA00037941"/>
    </source>
</evidence>
<evidence type="ECO:0000256" key="7">
    <source>
        <dbReference type="ARBA" id="ARBA00038878"/>
    </source>
</evidence>
<evidence type="ECO:0000313" key="10">
    <source>
        <dbReference type="EMBL" id="KAK5633395.1"/>
    </source>
</evidence>
<dbReference type="SUPFAM" id="SSF51905">
    <property type="entry name" value="FAD/NAD(P)-binding domain"/>
    <property type="match status" value="1"/>
</dbReference>
<dbReference type="InterPro" id="IPR036188">
    <property type="entry name" value="FAD/NAD-bd_sf"/>
</dbReference>
<comment type="similarity">
    <text evidence="6">Belongs to the L2HGDH family.</text>
</comment>
<evidence type="ECO:0000256" key="3">
    <source>
        <dbReference type="ARBA" id="ARBA00022827"/>
    </source>
</evidence>
<dbReference type="Proteomes" id="UP001305414">
    <property type="component" value="Unassembled WGS sequence"/>
</dbReference>
<keyword evidence="3" id="KW-0274">FAD</keyword>
<comment type="catalytic activity">
    <reaction evidence="5">
        <text>(S)-2-hydroxyglutarate + A = 2-oxoglutarate + AH2</text>
        <dbReference type="Rhea" id="RHEA:21252"/>
        <dbReference type="ChEBI" id="CHEBI:13193"/>
        <dbReference type="ChEBI" id="CHEBI:16782"/>
        <dbReference type="ChEBI" id="CHEBI:16810"/>
        <dbReference type="ChEBI" id="CHEBI:17499"/>
        <dbReference type="EC" id="1.1.99.2"/>
    </reaction>
</comment>
<keyword evidence="11" id="KW-1185">Reference proteome</keyword>
<evidence type="ECO:0000313" key="11">
    <source>
        <dbReference type="Proteomes" id="UP001305414"/>
    </source>
</evidence>
<organism evidence="10 11">
    <name type="scientific">Xylaria bambusicola</name>
    <dbReference type="NCBI Taxonomy" id="326684"/>
    <lineage>
        <taxon>Eukaryota</taxon>
        <taxon>Fungi</taxon>
        <taxon>Dikarya</taxon>
        <taxon>Ascomycota</taxon>
        <taxon>Pezizomycotina</taxon>
        <taxon>Sordariomycetes</taxon>
        <taxon>Xylariomycetidae</taxon>
        <taxon>Xylariales</taxon>
        <taxon>Xylariaceae</taxon>
        <taxon>Xylaria</taxon>
    </lineage>
</organism>
<proteinExistence type="inferred from homology"/>
<feature type="domain" description="FAD dependent oxidoreductase" evidence="9">
    <location>
        <begin position="36"/>
        <end position="414"/>
    </location>
</feature>
<dbReference type="InterPro" id="IPR006076">
    <property type="entry name" value="FAD-dep_OxRdtase"/>
</dbReference>
<keyword evidence="4" id="KW-0560">Oxidoreductase</keyword>
<dbReference type="AlphaFoldDB" id="A0AAN7Z1B1"/>
<protein>
    <recommendedName>
        <fullName evidence="8">L-2-hydroxyglutarate dehydrogenase, mitochondrial</fullName>
        <ecNumber evidence="7">1.1.99.2</ecNumber>
    </recommendedName>
</protein>
<evidence type="ECO:0000256" key="4">
    <source>
        <dbReference type="ARBA" id="ARBA00023002"/>
    </source>
</evidence>
<dbReference type="Gene3D" id="3.30.9.10">
    <property type="entry name" value="D-Amino Acid Oxidase, subunit A, domain 2"/>
    <property type="match status" value="1"/>
</dbReference>
<evidence type="ECO:0000256" key="8">
    <source>
        <dbReference type="ARBA" id="ARBA00041137"/>
    </source>
</evidence>
<dbReference type="GO" id="GO:0047545">
    <property type="term" value="F:(S)-2-hydroxyglutarate dehydrogenase activity"/>
    <property type="evidence" value="ECO:0007669"/>
    <property type="project" value="UniProtKB-EC"/>
</dbReference>
<name>A0AAN7Z1B1_9PEZI</name>
<evidence type="ECO:0000259" key="9">
    <source>
        <dbReference type="Pfam" id="PF01266"/>
    </source>
</evidence>
<accession>A0AAN7Z1B1</accession>
<dbReference type="PANTHER" id="PTHR43104:SF4">
    <property type="entry name" value="L-2-HYDROXYGLUTARATE DEHYDROGENASE, MITOCHONDRIAL"/>
    <property type="match status" value="1"/>
</dbReference>
<gene>
    <name evidence="10" type="ORF">RRF57_009110</name>
</gene>
<dbReference type="PANTHER" id="PTHR43104">
    <property type="entry name" value="L-2-HYDROXYGLUTARATE DEHYDROGENASE, MITOCHONDRIAL"/>
    <property type="match status" value="1"/>
</dbReference>
<evidence type="ECO:0000256" key="5">
    <source>
        <dbReference type="ARBA" id="ARBA00036066"/>
    </source>
</evidence>
<keyword evidence="2" id="KW-0285">Flavoprotein</keyword>
<sequence length="422" mass="44888">MLLGAGPRHSRSLLRSWRCVRSFSGTAANRADFTHVVIGGGVVGIATARALAQKSNSASSSAGTLLLERHGIIGSETSSRNSEVIHAGLYYGPGTLKTRLCIEGKEKLYAFCAARSVGHANVGKWIVAQNDAEREALERLHAVCRDVLGLPTRWVNASEAKEAEPAIRADAGILESPTTGIVDSHGLMVALQGEFEDVGGVTALNSTVTQIEPLEADIPGSKGWRLTIRDSSTGEESTIETETIVNSAGLAAADIHNMIVPPARRARLYYAKGNYFSYAASQPRVGRLVYPTTLAGAGGLGTHLTLDLAGRLRFGPDVEWVDDASDLNVNTARFPDVLAAVRRYLPDVDETALSPDYAGIRPKLGPSGAVGTGKGFYDFHIKMEDGYAGWVNMLGMESPGLTSSIAIGDYVRDLFYGTHTGS</sequence>
<dbReference type="EMBL" id="JAWHQM010000032">
    <property type="protein sequence ID" value="KAK5633395.1"/>
    <property type="molecule type" value="Genomic_DNA"/>
</dbReference>
<evidence type="ECO:0000256" key="1">
    <source>
        <dbReference type="ARBA" id="ARBA00001974"/>
    </source>
</evidence>
<evidence type="ECO:0000256" key="2">
    <source>
        <dbReference type="ARBA" id="ARBA00022630"/>
    </source>
</evidence>
<dbReference type="EC" id="1.1.99.2" evidence="7"/>
<dbReference type="Pfam" id="PF01266">
    <property type="entry name" value="DAO"/>
    <property type="match status" value="1"/>
</dbReference>